<dbReference type="InterPro" id="IPR043128">
    <property type="entry name" value="Rev_trsase/Diguanyl_cyclase"/>
</dbReference>
<keyword evidence="2" id="KW-0227">DNA damage</keyword>
<dbReference type="EC" id="2.7.7.7" evidence="6"/>
<evidence type="ECO:0000313" key="7">
    <source>
        <dbReference type="Proteomes" id="UP001161704"/>
    </source>
</evidence>
<dbReference type="AlphaFoldDB" id="A0A443XEK6"/>
<dbReference type="SUPFAM" id="SSF100879">
    <property type="entry name" value="Lesion bypass DNA polymerase (Y-family), little finger domain"/>
    <property type="match status" value="1"/>
</dbReference>
<dbReference type="InterPro" id="IPR036775">
    <property type="entry name" value="DNA_pol_Y-fam_lit_finger_sf"/>
</dbReference>
<dbReference type="EMBL" id="JAOCIZ010000049">
    <property type="protein sequence ID" value="MDH1505961.1"/>
    <property type="molecule type" value="Genomic_DNA"/>
</dbReference>
<dbReference type="CDD" id="cd01700">
    <property type="entry name" value="PolY_Pol_V_umuC"/>
    <property type="match status" value="1"/>
</dbReference>
<dbReference type="Proteomes" id="UP001161704">
    <property type="component" value="Unassembled WGS sequence"/>
</dbReference>
<keyword evidence="6" id="KW-0808">Transferase</keyword>
<accession>A0A443XEK6</accession>
<evidence type="ECO:0000256" key="4">
    <source>
        <dbReference type="ARBA" id="ARBA00023204"/>
    </source>
</evidence>
<evidence type="ECO:0000256" key="5">
    <source>
        <dbReference type="ARBA" id="ARBA00023236"/>
    </source>
</evidence>
<dbReference type="PROSITE" id="PS50173">
    <property type="entry name" value="UMUC"/>
    <property type="match status" value="1"/>
</dbReference>
<evidence type="ECO:0000256" key="3">
    <source>
        <dbReference type="ARBA" id="ARBA00023199"/>
    </source>
</evidence>
<dbReference type="Pfam" id="PF00817">
    <property type="entry name" value="IMS"/>
    <property type="match status" value="1"/>
</dbReference>
<dbReference type="Gene3D" id="1.10.150.20">
    <property type="entry name" value="5' to 3' exonuclease, C-terminal subdomain"/>
    <property type="match status" value="1"/>
</dbReference>
<dbReference type="GO" id="GO:0003887">
    <property type="term" value="F:DNA-directed DNA polymerase activity"/>
    <property type="evidence" value="ECO:0007669"/>
    <property type="project" value="UniProtKB-EC"/>
</dbReference>
<dbReference type="SUPFAM" id="SSF56672">
    <property type="entry name" value="DNA/RNA polymerases"/>
    <property type="match status" value="1"/>
</dbReference>
<dbReference type="InterPro" id="IPR050116">
    <property type="entry name" value="DNA_polymerase-Y"/>
</dbReference>
<dbReference type="GO" id="GO:0003684">
    <property type="term" value="F:damaged DNA binding"/>
    <property type="evidence" value="ECO:0007669"/>
    <property type="project" value="InterPro"/>
</dbReference>
<dbReference type="Pfam" id="PF11799">
    <property type="entry name" value="IMS_C"/>
    <property type="match status" value="1"/>
</dbReference>
<comment type="similarity">
    <text evidence="1">Belongs to the DNA polymerase type-Y family.</text>
</comment>
<dbReference type="InterPro" id="IPR043502">
    <property type="entry name" value="DNA/RNA_pol_sf"/>
</dbReference>
<comment type="caution">
    <text evidence="6">The sequence shown here is derived from an EMBL/GenBank/DDBJ whole genome shotgun (WGS) entry which is preliminary data.</text>
</comment>
<evidence type="ECO:0000313" key="6">
    <source>
        <dbReference type="EMBL" id="MDH1505961.1"/>
    </source>
</evidence>
<keyword evidence="5" id="KW-0742">SOS response</keyword>
<dbReference type="Pfam" id="PF13438">
    <property type="entry name" value="DUF4113"/>
    <property type="match status" value="1"/>
</dbReference>
<dbReference type="InterPro" id="IPR001126">
    <property type="entry name" value="UmuC"/>
</dbReference>
<evidence type="ECO:0000256" key="2">
    <source>
        <dbReference type="ARBA" id="ARBA00022763"/>
    </source>
</evidence>
<dbReference type="Gene3D" id="3.40.1170.60">
    <property type="match status" value="1"/>
</dbReference>
<name>A0A443XEK6_AERCA</name>
<protein>
    <submittedName>
        <fullName evidence="6">Translesion error-prone DNA polymerase V subunit UmuC</fullName>
        <ecNumber evidence="6">2.7.7.7</ecNumber>
    </submittedName>
</protein>
<dbReference type="RefSeq" id="WP_103828866.1">
    <property type="nucleotide sequence ID" value="NZ_CAWOMG010000199.1"/>
</dbReference>
<dbReference type="GO" id="GO:0006281">
    <property type="term" value="P:DNA repair"/>
    <property type="evidence" value="ECO:0007669"/>
    <property type="project" value="UniProtKB-KW"/>
</dbReference>
<dbReference type="GO" id="GO:0042276">
    <property type="term" value="P:error-prone translesion synthesis"/>
    <property type="evidence" value="ECO:0007669"/>
    <property type="project" value="TreeGrafter"/>
</dbReference>
<reference evidence="6" key="1">
    <citation type="submission" date="2022-09" db="EMBL/GenBank/DDBJ databases">
        <title>Intensive care unit water sources are persistently colonized with multi-drug resistant bacteria and are the site of extensive horizontal gene transfer of antibiotic resistance genes.</title>
        <authorList>
            <person name="Diorio-Toth L."/>
        </authorList>
    </citation>
    <scope>NUCLEOTIDE SEQUENCE</scope>
    <source>
        <strain evidence="6">GD03710</strain>
    </source>
</reference>
<dbReference type="GO" id="GO:0009432">
    <property type="term" value="P:SOS response"/>
    <property type="evidence" value="ECO:0007669"/>
    <property type="project" value="UniProtKB-KW"/>
</dbReference>
<keyword evidence="6" id="KW-0548">Nucleotidyltransferase</keyword>
<keyword evidence="4" id="KW-0234">DNA repair</keyword>
<dbReference type="InterPro" id="IPR017961">
    <property type="entry name" value="DNA_pol_Y-fam_little_finger"/>
</dbReference>
<evidence type="ECO:0000256" key="1">
    <source>
        <dbReference type="ARBA" id="ARBA00010945"/>
    </source>
</evidence>
<dbReference type="InterPro" id="IPR025188">
    <property type="entry name" value="DUF4113"/>
</dbReference>
<dbReference type="NCBIfam" id="NF002955">
    <property type="entry name" value="PRK03609.1"/>
    <property type="match status" value="1"/>
</dbReference>
<keyword evidence="3" id="KW-0741">SOS mutagenesis</keyword>
<dbReference type="Gene3D" id="3.30.1490.100">
    <property type="entry name" value="DNA polymerase, Y-family, little finger domain"/>
    <property type="match status" value="1"/>
</dbReference>
<dbReference type="PANTHER" id="PTHR11076:SF34">
    <property type="entry name" value="PROTEIN UMUC"/>
    <property type="match status" value="1"/>
</dbReference>
<proteinExistence type="inferred from homology"/>
<sequence>MNKCCTVALVDVNNFYASCERLFRPDLKGRPIVVLSNNDGCVVARSAEAKALGIKMGVPYFQIRQFFEAMGGVWFSSNYALYGDMSNRVMTILEGMAPAVEVYSVDEAFIELSERWAGDLVAYGHQVRERVQQWTGLTVGVGIGPTKTLAKLANYAAKKWPATGGVVDLRDEGRRVRLMAITPVDEVWGIGRRLTAKLETQGIKTVAELVAADPKSLRRRYGVVVERTVQELRGIPCAELVQVAQAKQQIICSRSFGERITQIGPMHQALAGYMERAAEKLRGEGMCCRHVTLFIRTSPFSDREPYYGNQVSSRLVMPTHDTRALLALIPELLPRIWRDEQRYQKGGVMLADFTPANMQQGDLFAAELQSPRSEALMQVIDKINQGRLGKVFFAARGQENREWMMKREQLSPRYTTALHELPIAMT</sequence>
<dbReference type="Gene3D" id="3.30.70.270">
    <property type="match status" value="1"/>
</dbReference>
<organism evidence="6 7">
    <name type="scientific">Aeromonas caviae</name>
    <name type="common">Aeromonas punctata</name>
    <dbReference type="NCBI Taxonomy" id="648"/>
    <lineage>
        <taxon>Bacteria</taxon>
        <taxon>Pseudomonadati</taxon>
        <taxon>Pseudomonadota</taxon>
        <taxon>Gammaproteobacteria</taxon>
        <taxon>Aeromonadales</taxon>
        <taxon>Aeromonadaceae</taxon>
        <taxon>Aeromonas</taxon>
    </lineage>
</organism>
<dbReference type="GO" id="GO:0005829">
    <property type="term" value="C:cytosol"/>
    <property type="evidence" value="ECO:0007669"/>
    <property type="project" value="TreeGrafter"/>
</dbReference>
<gene>
    <name evidence="6" type="primary">umuC</name>
    <name evidence="6" type="ORF">N5I20_12925</name>
</gene>
<dbReference type="PANTHER" id="PTHR11076">
    <property type="entry name" value="DNA REPAIR POLYMERASE UMUC / TRANSFERASE FAMILY MEMBER"/>
    <property type="match status" value="1"/>
</dbReference>